<name>A0A5R8Q824_9FIRM</name>
<dbReference type="InterPro" id="IPR036881">
    <property type="entry name" value="Glyco_hydro_3_C_sf"/>
</dbReference>
<dbReference type="AlphaFoldDB" id="A0A5R8Q824"/>
<proteinExistence type="predicted"/>
<dbReference type="Pfam" id="PF00933">
    <property type="entry name" value="Glyco_hydro_3"/>
    <property type="match status" value="1"/>
</dbReference>
<comment type="caution">
    <text evidence="3">The sequence shown here is derived from an EMBL/GenBank/DDBJ whole genome shotgun (WGS) entry which is preliminary data.</text>
</comment>
<sequence length="751" mass="81908">MELYKQKEAPISARVEDLLSRMTLDEKVGQINQRLYGWKSYQKVDDDYELTDYFKDEVARFGGIGCLYGVFRADPWSRVNHETGIPHADSLKVARMLQAYVREHTRLGIPLLLSEEVPHGHQALDSVLYPTNIGMGSTWNPELQMQVSAAVAAELHYKGVQLGLVSALDVLREPRWGRSEECFSEDPYLASIFTTAVVAGLQRKIDSTKTVAVLKHFCAQGEPMGGHNTAAAVIGERELREIFLLPMVAGIGAGAKATMAAYNEIDGMPCHANKWLLTDVLRDELGFDGFVMADGVALDRLRNDDVDGKQAAAFGLEAGVDLSLWDDAYTHAGESVTSGLLDEAVLDKAVTRILTLKFELGLFDEELEVVEFDKTGAEAVSLQAAREAIVLLQNNEQLPLSKDIKHIAVIGPNANHLYNQLGDYTSPQRDDYGVTMFQGIAAAVDGQVSYQPGCGVKSYIDGGIAAAAELAAKADQVVLVLGGSSTRNFNMQFDSNGAVIGSSRGADMNCGENMDVADLCLPQPQLDLLDAVVAVSKQPVVSVIIQGRPHALSEVSEVSGSVVCAWYPGPFGGQAVAEVLFGDVNPSGKLPASLPRSSAQLPVYYNYKDNGALVDYSDMSGSPLFVFGHGLSYAQFVYKDMRFVDGRVEVTVENVSAIAGFETVQLYVKANSRIVTRRVKELKDFRKLWFEAGEERVVRFEVDSDAYFGYWNERMQFEVADGRLQVLAGGSSATALAMKLEISDGKVMRID</sequence>
<dbReference type="RefSeq" id="WP_138191967.1">
    <property type="nucleotide sequence ID" value="NZ_VBWP01000010.1"/>
</dbReference>
<dbReference type="SMART" id="SM01217">
    <property type="entry name" value="Fn3_like"/>
    <property type="match status" value="1"/>
</dbReference>
<dbReference type="InterPro" id="IPR051915">
    <property type="entry name" value="Cellulose_Degrad_GH3"/>
</dbReference>
<dbReference type="Pfam" id="PF14310">
    <property type="entry name" value="Fn3-like"/>
    <property type="match status" value="1"/>
</dbReference>
<dbReference type="EMBL" id="VBWP01000010">
    <property type="protein sequence ID" value="TLG71740.1"/>
    <property type="molecule type" value="Genomic_DNA"/>
</dbReference>
<dbReference type="PANTHER" id="PTHR30620">
    <property type="entry name" value="PERIPLASMIC BETA-GLUCOSIDASE-RELATED"/>
    <property type="match status" value="1"/>
</dbReference>
<evidence type="ECO:0000256" key="1">
    <source>
        <dbReference type="ARBA" id="ARBA00022801"/>
    </source>
</evidence>
<accession>A0A5R8Q824</accession>
<dbReference type="Gene3D" id="3.40.50.1700">
    <property type="entry name" value="Glycoside hydrolase family 3 C-terminal domain"/>
    <property type="match status" value="1"/>
</dbReference>
<protein>
    <submittedName>
        <fullName evidence="3">Beta-glucosidase</fullName>
    </submittedName>
</protein>
<feature type="domain" description="Fibronectin type III-like" evidence="2">
    <location>
        <begin position="662"/>
        <end position="732"/>
    </location>
</feature>
<dbReference type="Pfam" id="PF01915">
    <property type="entry name" value="Glyco_hydro_3_C"/>
    <property type="match status" value="1"/>
</dbReference>
<keyword evidence="1" id="KW-0378">Hydrolase</keyword>
<dbReference type="InterPro" id="IPR026891">
    <property type="entry name" value="Fn3-like"/>
</dbReference>
<organism evidence="3 4">
    <name type="scientific">Culicoidibacter larvae</name>
    <dbReference type="NCBI Taxonomy" id="2579976"/>
    <lineage>
        <taxon>Bacteria</taxon>
        <taxon>Bacillati</taxon>
        <taxon>Bacillota</taxon>
        <taxon>Culicoidibacteria</taxon>
        <taxon>Culicoidibacterales</taxon>
        <taxon>Culicoidibacteraceae</taxon>
        <taxon>Culicoidibacter</taxon>
    </lineage>
</organism>
<reference evidence="3 4" key="1">
    <citation type="submission" date="2019-05" db="EMBL/GenBank/DDBJ databases">
        <title>Culicoidintestinum kansasii gen. nov., sp. nov. from the gastrointestinal tract of the biting midge, Culicoides sonorensis.</title>
        <authorList>
            <person name="Neupane S."/>
            <person name="Ghosh A."/>
            <person name="Gunther S."/>
            <person name="Martin K."/>
            <person name="Zurek L."/>
        </authorList>
    </citation>
    <scope>NUCLEOTIDE SEQUENCE [LARGE SCALE GENOMIC DNA]</scope>
    <source>
        <strain evidence="3 4">CS-1</strain>
    </source>
</reference>
<dbReference type="InParanoid" id="A0A5R8Q824"/>
<dbReference type="Gene3D" id="2.60.40.10">
    <property type="entry name" value="Immunoglobulins"/>
    <property type="match status" value="1"/>
</dbReference>
<dbReference type="SUPFAM" id="SSF51445">
    <property type="entry name" value="(Trans)glycosidases"/>
    <property type="match status" value="1"/>
</dbReference>
<gene>
    <name evidence="3" type="ORF">FEZ08_10035</name>
</gene>
<evidence type="ECO:0000259" key="2">
    <source>
        <dbReference type="SMART" id="SM01217"/>
    </source>
</evidence>
<dbReference type="PRINTS" id="PR00133">
    <property type="entry name" value="GLHYDRLASE3"/>
</dbReference>
<dbReference type="SUPFAM" id="SSF52279">
    <property type="entry name" value="Beta-D-glucan exohydrolase, C-terminal domain"/>
    <property type="match status" value="1"/>
</dbReference>
<dbReference type="FunCoup" id="A0A5R8Q824">
    <property type="interactions" value="111"/>
</dbReference>
<dbReference type="OrthoDB" id="9805821at2"/>
<dbReference type="Proteomes" id="UP000306912">
    <property type="component" value="Unassembled WGS sequence"/>
</dbReference>
<dbReference type="InterPro" id="IPR017853">
    <property type="entry name" value="GH"/>
</dbReference>
<keyword evidence="4" id="KW-1185">Reference proteome</keyword>
<dbReference type="InterPro" id="IPR002772">
    <property type="entry name" value="Glyco_hydro_3_C"/>
</dbReference>
<dbReference type="InterPro" id="IPR013783">
    <property type="entry name" value="Ig-like_fold"/>
</dbReference>
<dbReference type="Gene3D" id="3.20.20.300">
    <property type="entry name" value="Glycoside hydrolase, family 3, N-terminal domain"/>
    <property type="match status" value="1"/>
</dbReference>
<dbReference type="GO" id="GO:0008422">
    <property type="term" value="F:beta-glucosidase activity"/>
    <property type="evidence" value="ECO:0007669"/>
    <property type="project" value="TreeGrafter"/>
</dbReference>
<dbReference type="InterPro" id="IPR001764">
    <property type="entry name" value="Glyco_hydro_3_N"/>
</dbReference>
<dbReference type="InterPro" id="IPR036962">
    <property type="entry name" value="Glyco_hydro_3_N_sf"/>
</dbReference>
<dbReference type="PANTHER" id="PTHR30620:SF123">
    <property type="entry name" value="BETA-XYLOSIDASE"/>
    <property type="match status" value="1"/>
</dbReference>
<evidence type="ECO:0000313" key="4">
    <source>
        <dbReference type="Proteomes" id="UP000306912"/>
    </source>
</evidence>
<dbReference type="GO" id="GO:0009251">
    <property type="term" value="P:glucan catabolic process"/>
    <property type="evidence" value="ECO:0007669"/>
    <property type="project" value="TreeGrafter"/>
</dbReference>
<evidence type="ECO:0000313" key="3">
    <source>
        <dbReference type="EMBL" id="TLG71740.1"/>
    </source>
</evidence>